<comment type="caution">
    <text evidence="6">The sequence shown here is derived from an EMBL/GenBank/DDBJ whole genome shotgun (WGS) entry which is preliminary data.</text>
</comment>
<feature type="transmembrane region" description="Helical" evidence="4">
    <location>
        <begin position="7"/>
        <end position="29"/>
    </location>
</feature>
<dbReference type="PANTHER" id="PTHR48094:SF11">
    <property type="entry name" value="GLUTATHIONE-INDEPENDENT GLYOXALASE HSP31-RELATED"/>
    <property type="match status" value="1"/>
</dbReference>
<protein>
    <submittedName>
        <fullName evidence="6">Type 1 glutamine amidotransferase domain-containing protein</fullName>
    </submittedName>
</protein>
<keyword evidence="4" id="KW-0472">Membrane</keyword>
<dbReference type="InterPro" id="IPR050325">
    <property type="entry name" value="Prot/Nucl_acid_deglycase"/>
</dbReference>
<dbReference type="Proteomes" id="UP001596043">
    <property type="component" value="Unassembled WGS sequence"/>
</dbReference>
<keyword evidence="6" id="KW-0315">Glutamine amidotransferase</keyword>
<gene>
    <name evidence="6" type="ORF">ACFO3O_15465</name>
</gene>
<accession>A0ABV9HZL7</accession>
<evidence type="ECO:0000256" key="3">
    <source>
        <dbReference type="ARBA" id="ARBA00038493"/>
    </source>
</evidence>
<dbReference type="InterPro" id="IPR029062">
    <property type="entry name" value="Class_I_gatase-like"/>
</dbReference>
<evidence type="ECO:0000313" key="7">
    <source>
        <dbReference type="Proteomes" id="UP001596043"/>
    </source>
</evidence>
<keyword evidence="4" id="KW-1133">Transmembrane helix</keyword>
<evidence type="ECO:0000256" key="1">
    <source>
        <dbReference type="ARBA" id="ARBA00023016"/>
    </source>
</evidence>
<feature type="domain" description="DJ-1/PfpI" evidence="5">
    <location>
        <begin position="79"/>
        <end position="206"/>
    </location>
</feature>
<name>A0ABV9HZL7_9FLAO</name>
<keyword evidence="2" id="KW-0456">Lyase</keyword>
<sequence>MFKKYKWLKLTVIFILLLIIGVFSFGFWFKSLIPSKDLSLETISKSDLPYLSQNRIPKRGKVLIVVTSTATMGTSGKTTGYELTELARAYYVFEANGFEVDIASPKGGKSPVVIDDEDMGSYDYAFLNDSIAQYKAINTFPINEVNPENYVAVYFAGGKGTMYDFPDNKAIQSIVKNHYQSKKVIGAVCHGPSALVNVTLDNGQNLLENKKISAFTNKEELLLISDAASIFPFLLQDKIIESGAKFNEGEMYLEKISFDDNIITGQNPWSTWGVAEGMVKQMGYQPKPRVVTDEENAVKVLSTYKSFGKSKAKDMITSILIKEKKPLNRLLIAKHSIMAAMQGKMGDFYNLCSLVSFAKDCESKVGGNQ</sequence>
<dbReference type="PANTHER" id="PTHR48094">
    <property type="entry name" value="PROTEIN/NUCLEIC ACID DEGLYCASE DJ-1-RELATED"/>
    <property type="match status" value="1"/>
</dbReference>
<evidence type="ECO:0000313" key="6">
    <source>
        <dbReference type="EMBL" id="MFC4635307.1"/>
    </source>
</evidence>
<dbReference type="RefSeq" id="WP_379980402.1">
    <property type="nucleotide sequence ID" value="NZ_JBHSFV010000010.1"/>
</dbReference>
<dbReference type="InterPro" id="IPR002818">
    <property type="entry name" value="DJ-1/PfpI"/>
</dbReference>
<comment type="similarity">
    <text evidence="3">Belongs to the peptidase C56 family. HSP31-like subfamily.</text>
</comment>
<dbReference type="Pfam" id="PF01965">
    <property type="entry name" value="DJ-1_PfpI"/>
    <property type="match status" value="1"/>
</dbReference>
<keyword evidence="7" id="KW-1185">Reference proteome</keyword>
<keyword evidence="1" id="KW-0346">Stress response</keyword>
<keyword evidence="4" id="KW-0812">Transmembrane</keyword>
<proteinExistence type="inferred from homology"/>
<dbReference type="CDD" id="cd03141">
    <property type="entry name" value="GATase1_Hsp31_like"/>
    <property type="match status" value="1"/>
</dbReference>
<organism evidence="6 7">
    <name type="scientific">Dokdonia ponticola</name>
    <dbReference type="NCBI Taxonomy" id="2041041"/>
    <lineage>
        <taxon>Bacteria</taxon>
        <taxon>Pseudomonadati</taxon>
        <taxon>Bacteroidota</taxon>
        <taxon>Flavobacteriia</taxon>
        <taxon>Flavobacteriales</taxon>
        <taxon>Flavobacteriaceae</taxon>
        <taxon>Dokdonia</taxon>
    </lineage>
</organism>
<dbReference type="EMBL" id="JBHSFV010000010">
    <property type="protein sequence ID" value="MFC4635307.1"/>
    <property type="molecule type" value="Genomic_DNA"/>
</dbReference>
<reference evidence="7" key="1">
    <citation type="journal article" date="2019" name="Int. J. Syst. Evol. Microbiol.">
        <title>The Global Catalogue of Microorganisms (GCM) 10K type strain sequencing project: providing services to taxonomists for standard genome sequencing and annotation.</title>
        <authorList>
            <consortium name="The Broad Institute Genomics Platform"/>
            <consortium name="The Broad Institute Genome Sequencing Center for Infectious Disease"/>
            <person name="Wu L."/>
            <person name="Ma J."/>
        </authorList>
    </citation>
    <scope>NUCLEOTIDE SEQUENCE [LARGE SCALE GENOMIC DNA]</scope>
    <source>
        <strain evidence="7">YJ-61-S</strain>
    </source>
</reference>
<evidence type="ECO:0000259" key="5">
    <source>
        <dbReference type="Pfam" id="PF01965"/>
    </source>
</evidence>
<evidence type="ECO:0000256" key="2">
    <source>
        <dbReference type="ARBA" id="ARBA00023239"/>
    </source>
</evidence>
<evidence type="ECO:0000256" key="4">
    <source>
        <dbReference type="SAM" id="Phobius"/>
    </source>
</evidence>
<dbReference type="SUPFAM" id="SSF52317">
    <property type="entry name" value="Class I glutamine amidotransferase-like"/>
    <property type="match status" value="1"/>
</dbReference>
<dbReference type="Gene3D" id="3.40.50.880">
    <property type="match status" value="1"/>
</dbReference>